<dbReference type="OrthoDB" id="3533814at2759"/>
<evidence type="ECO:0000313" key="4">
    <source>
        <dbReference type="Proteomes" id="UP000481861"/>
    </source>
</evidence>
<feature type="domain" description="DUF6594" evidence="2">
    <location>
        <begin position="15"/>
        <end position="167"/>
    </location>
</feature>
<dbReference type="InterPro" id="IPR046529">
    <property type="entry name" value="DUF6594"/>
</dbReference>
<name>A0A7C8I5V5_9PLEO</name>
<keyword evidence="1" id="KW-0812">Transmembrane</keyword>
<evidence type="ECO:0000313" key="3">
    <source>
        <dbReference type="EMBL" id="KAF2870046.1"/>
    </source>
</evidence>
<protein>
    <recommendedName>
        <fullName evidence="2">DUF6594 domain-containing protein</fullName>
    </recommendedName>
</protein>
<keyword evidence="4" id="KW-1185">Reference proteome</keyword>
<dbReference type="Proteomes" id="UP000481861">
    <property type="component" value="Unassembled WGS sequence"/>
</dbReference>
<evidence type="ECO:0000256" key="1">
    <source>
        <dbReference type="SAM" id="Phobius"/>
    </source>
</evidence>
<keyword evidence="1" id="KW-1133">Transmembrane helix</keyword>
<dbReference type="Pfam" id="PF20237">
    <property type="entry name" value="DUF6594"/>
    <property type="match status" value="1"/>
</dbReference>
<gene>
    <name evidence="3" type="ORF">BDV95DRAFT_71906</name>
</gene>
<sequence length="194" mass="22195">MRRRGGASDSISGRRWETFERFATDPQRQEHRRMKLEEELKEKIKEYHEALLLQSQICNLERPSSRVLATFRSFFNNPSRIIAGKAKTVLDDEKDLVALRPPADSDPLSRLLRDHWPFRGTSRPDPRNNIQYFLETHVRRAVLIISTVIAAMLLNGAITSLYFVPDPEISSDLGRPNPMGAPSNNTTLSRVTLL</sequence>
<dbReference type="AlphaFoldDB" id="A0A7C8I5V5"/>
<organism evidence="3 4">
    <name type="scientific">Massariosphaeria phaeospora</name>
    <dbReference type="NCBI Taxonomy" id="100035"/>
    <lineage>
        <taxon>Eukaryota</taxon>
        <taxon>Fungi</taxon>
        <taxon>Dikarya</taxon>
        <taxon>Ascomycota</taxon>
        <taxon>Pezizomycotina</taxon>
        <taxon>Dothideomycetes</taxon>
        <taxon>Pleosporomycetidae</taxon>
        <taxon>Pleosporales</taxon>
        <taxon>Pleosporales incertae sedis</taxon>
        <taxon>Massariosphaeria</taxon>
    </lineage>
</organism>
<dbReference type="EMBL" id="JAADJZ010000014">
    <property type="protein sequence ID" value="KAF2870046.1"/>
    <property type="molecule type" value="Genomic_DNA"/>
</dbReference>
<proteinExistence type="predicted"/>
<keyword evidence="1" id="KW-0472">Membrane</keyword>
<feature type="transmembrane region" description="Helical" evidence="1">
    <location>
        <begin position="141"/>
        <end position="164"/>
    </location>
</feature>
<reference evidence="3 4" key="1">
    <citation type="submission" date="2020-01" db="EMBL/GenBank/DDBJ databases">
        <authorList>
            <consortium name="DOE Joint Genome Institute"/>
            <person name="Haridas S."/>
            <person name="Albert R."/>
            <person name="Binder M."/>
            <person name="Bloem J."/>
            <person name="Labutti K."/>
            <person name="Salamov A."/>
            <person name="Andreopoulos B."/>
            <person name="Baker S.E."/>
            <person name="Barry K."/>
            <person name="Bills G."/>
            <person name="Bluhm B.H."/>
            <person name="Cannon C."/>
            <person name="Castanera R."/>
            <person name="Culley D.E."/>
            <person name="Daum C."/>
            <person name="Ezra D."/>
            <person name="Gonzalez J.B."/>
            <person name="Henrissat B."/>
            <person name="Kuo A."/>
            <person name="Liang C."/>
            <person name="Lipzen A."/>
            <person name="Lutzoni F."/>
            <person name="Magnuson J."/>
            <person name="Mondo S."/>
            <person name="Nolan M."/>
            <person name="Ohm R."/>
            <person name="Pangilinan J."/>
            <person name="Park H.-J.H."/>
            <person name="Ramirez L."/>
            <person name="Alfaro M."/>
            <person name="Sun H."/>
            <person name="Tritt A."/>
            <person name="Yoshinaga Y."/>
            <person name="Zwiers L.-H.L."/>
            <person name="Turgeon B.G."/>
            <person name="Goodwin S.B."/>
            <person name="Spatafora J.W."/>
            <person name="Crous P.W."/>
            <person name="Grigoriev I.V."/>
        </authorList>
    </citation>
    <scope>NUCLEOTIDE SEQUENCE [LARGE SCALE GENOMIC DNA]</scope>
    <source>
        <strain evidence="3 4">CBS 611.86</strain>
    </source>
</reference>
<comment type="caution">
    <text evidence="3">The sequence shown here is derived from an EMBL/GenBank/DDBJ whole genome shotgun (WGS) entry which is preliminary data.</text>
</comment>
<dbReference type="PANTHER" id="PTHR34502">
    <property type="entry name" value="DUF6594 DOMAIN-CONTAINING PROTEIN-RELATED"/>
    <property type="match status" value="1"/>
</dbReference>
<dbReference type="PANTHER" id="PTHR34502:SF4">
    <property type="entry name" value="DUF6594 DOMAIN-CONTAINING PROTEIN"/>
    <property type="match status" value="1"/>
</dbReference>
<evidence type="ECO:0000259" key="2">
    <source>
        <dbReference type="Pfam" id="PF20237"/>
    </source>
</evidence>
<accession>A0A7C8I5V5</accession>